<feature type="signal peptide" evidence="4">
    <location>
        <begin position="1"/>
        <end position="27"/>
    </location>
</feature>
<reference evidence="5 6" key="1">
    <citation type="journal article" date="2024" name="G3 (Bethesda)">
        <title>Genome assembly of Hibiscus sabdariffa L. provides insights into metabolisms of medicinal natural products.</title>
        <authorList>
            <person name="Kim T."/>
        </authorList>
    </citation>
    <scope>NUCLEOTIDE SEQUENCE [LARGE SCALE GENOMIC DNA]</scope>
    <source>
        <strain evidence="5">TK-2024</strain>
        <tissue evidence="5">Old leaves</tissue>
    </source>
</reference>
<feature type="chain" id="PRO_5046738457" description="Beta-glucosidase" evidence="4">
    <location>
        <begin position="28"/>
        <end position="151"/>
    </location>
</feature>
<name>A0ABR2RBZ0_9ROSI</name>
<dbReference type="PANTHER" id="PTHR10353">
    <property type="entry name" value="GLYCOSYL HYDROLASE"/>
    <property type="match status" value="1"/>
</dbReference>
<evidence type="ECO:0000256" key="3">
    <source>
        <dbReference type="RuleBase" id="RU003690"/>
    </source>
</evidence>
<sequence length="151" mass="16996">MLVHAIIHVSLMFLVVYLLVSSSSSNAQHVRRSEFPYNFLFGTSISSYQVEGGYLEDGKGLSNWDVSVTSLETIKTMIMEILQMIIITEDTEIAHSLGVNAYRFSISWARVLPGGMCGEVNPAGIEYYNKVIDSLLRRGKRLKLFLENLDK</sequence>
<accession>A0ABR2RBZ0</accession>
<comment type="similarity">
    <text evidence="1 3">Belongs to the glycosyl hydrolase 1 family.</text>
</comment>
<dbReference type="InterPro" id="IPR017853">
    <property type="entry name" value="GH"/>
</dbReference>
<dbReference type="EMBL" id="JBBPBN010000024">
    <property type="protein sequence ID" value="KAK9010355.1"/>
    <property type="molecule type" value="Genomic_DNA"/>
</dbReference>
<dbReference type="SUPFAM" id="SSF51445">
    <property type="entry name" value="(Trans)glycosidases"/>
    <property type="match status" value="1"/>
</dbReference>
<dbReference type="PROSITE" id="PS00653">
    <property type="entry name" value="GLYCOSYL_HYDROL_F1_2"/>
    <property type="match status" value="1"/>
</dbReference>
<dbReference type="InterPro" id="IPR033132">
    <property type="entry name" value="GH_1_N_CS"/>
</dbReference>
<dbReference type="Proteomes" id="UP001396334">
    <property type="component" value="Unassembled WGS sequence"/>
</dbReference>
<evidence type="ECO:0000313" key="5">
    <source>
        <dbReference type="EMBL" id="KAK9010355.1"/>
    </source>
</evidence>
<dbReference type="Gene3D" id="3.20.20.80">
    <property type="entry name" value="Glycosidases"/>
    <property type="match status" value="1"/>
</dbReference>
<evidence type="ECO:0000256" key="1">
    <source>
        <dbReference type="ARBA" id="ARBA00010838"/>
    </source>
</evidence>
<gene>
    <name evidence="5" type="ORF">V6N11_036866</name>
</gene>
<evidence type="ECO:0000256" key="2">
    <source>
        <dbReference type="ARBA" id="ARBA00022801"/>
    </source>
</evidence>
<organism evidence="5 6">
    <name type="scientific">Hibiscus sabdariffa</name>
    <name type="common">roselle</name>
    <dbReference type="NCBI Taxonomy" id="183260"/>
    <lineage>
        <taxon>Eukaryota</taxon>
        <taxon>Viridiplantae</taxon>
        <taxon>Streptophyta</taxon>
        <taxon>Embryophyta</taxon>
        <taxon>Tracheophyta</taxon>
        <taxon>Spermatophyta</taxon>
        <taxon>Magnoliopsida</taxon>
        <taxon>eudicotyledons</taxon>
        <taxon>Gunneridae</taxon>
        <taxon>Pentapetalae</taxon>
        <taxon>rosids</taxon>
        <taxon>malvids</taxon>
        <taxon>Malvales</taxon>
        <taxon>Malvaceae</taxon>
        <taxon>Malvoideae</taxon>
        <taxon>Hibiscus</taxon>
    </lineage>
</organism>
<keyword evidence="4" id="KW-0732">Signal</keyword>
<comment type="caution">
    <text evidence="5">The sequence shown here is derived from an EMBL/GenBank/DDBJ whole genome shotgun (WGS) entry which is preliminary data.</text>
</comment>
<evidence type="ECO:0000256" key="4">
    <source>
        <dbReference type="SAM" id="SignalP"/>
    </source>
</evidence>
<evidence type="ECO:0008006" key="7">
    <source>
        <dbReference type="Google" id="ProtNLM"/>
    </source>
</evidence>
<keyword evidence="2" id="KW-0378">Hydrolase</keyword>
<dbReference type="InterPro" id="IPR001360">
    <property type="entry name" value="Glyco_hydro_1"/>
</dbReference>
<dbReference type="PANTHER" id="PTHR10353:SF175">
    <property type="entry name" value="BETA-GLUCOSIDASE 18-LIKE ISOFORM X1"/>
    <property type="match status" value="1"/>
</dbReference>
<dbReference type="Pfam" id="PF00232">
    <property type="entry name" value="Glyco_hydro_1"/>
    <property type="match status" value="1"/>
</dbReference>
<keyword evidence="6" id="KW-1185">Reference proteome</keyword>
<evidence type="ECO:0000313" key="6">
    <source>
        <dbReference type="Proteomes" id="UP001396334"/>
    </source>
</evidence>
<protein>
    <recommendedName>
        <fullName evidence="7">Beta-glucosidase</fullName>
    </recommendedName>
</protein>
<proteinExistence type="inferred from homology"/>